<dbReference type="PANTHER" id="PTHR10972:SF85">
    <property type="entry name" value="OXYSTEROL-BINDING PROTEIN-RELATED PROTEIN 7"/>
    <property type="match status" value="1"/>
</dbReference>
<evidence type="ECO:0000313" key="4">
    <source>
        <dbReference type="Proteomes" id="UP001623349"/>
    </source>
</evidence>
<evidence type="ECO:0000256" key="2">
    <source>
        <dbReference type="SAM" id="MobiDB-lite"/>
    </source>
</evidence>
<sequence>MSPTIPRSPRVTQNLRTSSSGKVRDVELDDHEDMKWKNKFWGKSLEIVPVGTVNVSLPRFGDHFEWNKVTSCIHNILSGQRWIEHYGEVLIRNTQDSSCHCKITFCKRPSTGVPTFMRYKVQCSAGVAESSTASSGSGMRDCTEAPHRVGSAFGNLVNSMPPDHERNFGFTQFALELNELTAELKRTLPSTDTRLRPDQRYLEEGNIQAAEAQKRRIEQLQRDRRRVMEENNIVHQARFFRRQTDSSGKEWWVTNHTYWRLRAEPGYGNLDGAVLW</sequence>
<evidence type="ECO:0000256" key="1">
    <source>
        <dbReference type="SAM" id="Coils"/>
    </source>
</evidence>
<dbReference type="PANTHER" id="PTHR10972">
    <property type="entry name" value="OXYSTEROL-BINDING PROTEIN-RELATED"/>
    <property type="match status" value="1"/>
</dbReference>
<dbReference type="Gene3D" id="2.40.160.120">
    <property type="match status" value="1"/>
</dbReference>
<dbReference type="Pfam" id="PF01237">
    <property type="entry name" value="Oxysterol_BP"/>
    <property type="match status" value="1"/>
</dbReference>
<dbReference type="EMBL" id="BAAFST010000011">
    <property type="protein sequence ID" value="GAB1296740.1"/>
    <property type="molecule type" value="Genomic_DNA"/>
</dbReference>
<accession>A0ABQ0FBY3</accession>
<keyword evidence="4" id="KW-1185">Reference proteome</keyword>
<protein>
    <submittedName>
        <fullName evidence="3">Oxysterol-binding protein</fullName>
    </submittedName>
</protein>
<feature type="compositionally biased region" description="Polar residues" evidence="2">
    <location>
        <begin position="1"/>
        <end position="21"/>
    </location>
</feature>
<name>A0ABQ0FBY3_APOSI</name>
<dbReference type="InterPro" id="IPR000648">
    <property type="entry name" value="Oxysterol-bd"/>
</dbReference>
<dbReference type="Proteomes" id="UP001623349">
    <property type="component" value="Unassembled WGS sequence"/>
</dbReference>
<organism evidence="3 4">
    <name type="scientific">Apodemus speciosus</name>
    <name type="common">Large Japanese field mouse</name>
    <dbReference type="NCBI Taxonomy" id="105296"/>
    <lineage>
        <taxon>Eukaryota</taxon>
        <taxon>Metazoa</taxon>
        <taxon>Chordata</taxon>
        <taxon>Craniata</taxon>
        <taxon>Vertebrata</taxon>
        <taxon>Euteleostomi</taxon>
        <taxon>Mammalia</taxon>
        <taxon>Eutheria</taxon>
        <taxon>Euarchontoglires</taxon>
        <taxon>Glires</taxon>
        <taxon>Rodentia</taxon>
        <taxon>Myomorpha</taxon>
        <taxon>Muroidea</taxon>
        <taxon>Muridae</taxon>
        <taxon>Murinae</taxon>
        <taxon>Apodemus</taxon>
    </lineage>
</organism>
<keyword evidence="1" id="KW-0175">Coiled coil</keyword>
<dbReference type="Gene3D" id="3.30.70.3490">
    <property type="match status" value="1"/>
</dbReference>
<feature type="coiled-coil region" evidence="1">
    <location>
        <begin position="210"/>
        <end position="237"/>
    </location>
</feature>
<comment type="caution">
    <text evidence="3">The sequence shown here is derived from an EMBL/GenBank/DDBJ whole genome shotgun (WGS) entry which is preliminary data.</text>
</comment>
<dbReference type="InterPro" id="IPR037239">
    <property type="entry name" value="OSBP_sf"/>
</dbReference>
<feature type="region of interest" description="Disordered" evidence="2">
    <location>
        <begin position="1"/>
        <end position="23"/>
    </location>
</feature>
<evidence type="ECO:0000313" key="3">
    <source>
        <dbReference type="EMBL" id="GAB1296740.1"/>
    </source>
</evidence>
<proteinExistence type="predicted"/>
<dbReference type="SUPFAM" id="SSF144000">
    <property type="entry name" value="Oxysterol-binding protein-like"/>
    <property type="match status" value="1"/>
</dbReference>
<gene>
    <name evidence="3" type="ORF">APTSU1_001197500</name>
</gene>
<reference evidence="3 4" key="1">
    <citation type="submission" date="2024-08" db="EMBL/GenBank/DDBJ databases">
        <title>The draft genome of Apodemus speciosus.</title>
        <authorList>
            <person name="Nabeshima K."/>
            <person name="Suzuki S."/>
            <person name="Onuma M."/>
        </authorList>
    </citation>
    <scope>NUCLEOTIDE SEQUENCE [LARGE SCALE GENOMIC DNA]</scope>
    <source>
        <strain evidence="3">IB14-021</strain>
    </source>
</reference>